<accession>A0A850H7M2</accession>
<comment type="caution">
    <text evidence="1">The sequence shown here is derived from an EMBL/GenBank/DDBJ whole genome shotgun (WGS) entry which is preliminary data.</text>
</comment>
<gene>
    <name evidence="1" type="ORF">HUV48_14055</name>
</gene>
<reference evidence="1 2" key="1">
    <citation type="submission" date="2020-06" db="EMBL/GenBank/DDBJ databases">
        <title>Altererythrobacter sp. HHU K3-1.</title>
        <authorList>
            <person name="Zhang D."/>
            <person name="Xue H."/>
        </authorList>
    </citation>
    <scope>NUCLEOTIDE SEQUENCE [LARGE SCALE GENOMIC DNA]</scope>
    <source>
        <strain evidence="1 2">HHU K3-1</strain>
    </source>
</reference>
<dbReference type="RefSeq" id="WP_176268361.1">
    <property type="nucleotide sequence ID" value="NZ_JABWGV010000010.1"/>
</dbReference>
<proteinExistence type="predicted"/>
<evidence type="ECO:0000313" key="2">
    <source>
        <dbReference type="Proteomes" id="UP000561438"/>
    </source>
</evidence>
<organism evidence="1 2">
    <name type="scientific">Qipengyuania atrilutea</name>
    <dbReference type="NCBI Taxonomy" id="2744473"/>
    <lineage>
        <taxon>Bacteria</taxon>
        <taxon>Pseudomonadati</taxon>
        <taxon>Pseudomonadota</taxon>
        <taxon>Alphaproteobacteria</taxon>
        <taxon>Sphingomonadales</taxon>
        <taxon>Erythrobacteraceae</taxon>
        <taxon>Qipengyuania</taxon>
    </lineage>
</organism>
<evidence type="ECO:0000313" key="1">
    <source>
        <dbReference type="EMBL" id="NVD46132.1"/>
    </source>
</evidence>
<sequence length="57" mass="6297">MSYKVQYMARGSSIWLNASSGFGSEAQAIFDAKAVAKRPNYEQVRVVDRNGSVVWLG</sequence>
<dbReference type="AlphaFoldDB" id="A0A850H7M2"/>
<evidence type="ECO:0008006" key="3">
    <source>
        <dbReference type="Google" id="ProtNLM"/>
    </source>
</evidence>
<dbReference type="Proteomes" id="UP000561438">
    <property type="component" value="Unassembled WGS sequence"/>
</dbReference>
<dbReference type="EMBL" id="JABWGV010000010">
    <property type="protein sequence ID" value="NVD46132.1"/>
    <property type="molecule type" value="Genomic_DNA"/>
</dbReference>
<keyword evidence="2" id="KW-1185">Reference proteome</keyword>
<protein>
    <recommendedName>
        <fullName evidence="3">DUF2188 domain-containing protein</fullName>
    </recommendedName>
</protein>
<name>A0A850H7M2_9SPHN</name>